<dbReference type="Gene3D" id="1.10.10.1320">
    <property type="entry name" value="Anti-sigma factor, zinc-finger domain"/>
    <property type="match status" value="1"/>
</dbReference>
<feature type="domain" description="Mycothiol-dependent maleylpyruvate isomerase metal-binding" evidence="4">
    <location>
        <begin position="204"/>
        <end position="288"/>
    </location>
</feature>
<keyword evidence="7" id="KW-1185">Reference proteome</keyword>
<evidence type="ECO:0000256" key="1">
    <source>
        <dbReference type="ARBA" id="ARBA00023015"/>
    </source>
</evidence>
<evidence type="ECO:0000259" key="5">
    <source>
        <dbReference type="Pfam" id="PF13490"/>
    </source>
</evidence>
<organism evidence="6 7">
    <name type="scientific">Actinomadura graeca</name>
    <dbReference type="NCBI Taxonomy" id="2750812"/>
    <lineage>
        <taxon>Bacteria</taxon>
        <taxon>Bacillati</taxon>
        <taxon>Actinomycetota</taxon>
        <taxon>Actinomycetes</taxon>
        <taxon>Streptosporangiales</taxon>
        <taxon>Thermomonosporaceae</taxon>
        <taxon>Actinomadura</taxon>
    </lineage>
</organism>
<keyword evidence="1" id="KW-0805">Transcription regulation</keyword>
<dbReference type="InterPro" id="IPR027383">
    <property type="entry name" value="Znf_put"/>
</dbReference>
<dbReference type="RefSeq" id="WP_231335191.1">
    <property type="nucleotide sequence ID" value="NZ_CP059572.1"/>
</dbReference>
<feature type="region of interest" description="Disordered" evidence="3">
    <location>
        <begin position="164"/>
        <end position="215"/>
    </location>
</feature>
<sequence length="403" mass="42220">MSPVHEHVASLLGAWALGACSEDETRLIMDHVRHCPACEEESLLLGGTAELLGGAAPGPSLRERTLAGARARRPAAPSVPDYAAPYAAQVSLLDALLTELQTQDWSTTVIDDWSVQDVVAHLSATDGLVAEQLEVGARIAENAAAEIMAELLQARMARADGAHRANDGVDAGGASDTEPADSDDERSGHGVPADEGAPEETGTETPDVAAAMGTEQDVLARTARLVARERAREPHETRTAWRAQAEALCARLDEDMATDLVRIRFPMKLASALVQRAFETWIHARDIAAATGRSLPSPLPGHLHAMASLGVRGLPAALILHEGRPADGESVHIDLQGPGGGEWDLPLGSAAPDKPTVTLALDAMDFCLLAGDRLPPGRVRAELGGDVPLGRRLLAAAPAFAGP</sequence>
<protein>
    <submittedName>
        <fullName evidence="6">Maleylpyruvate isomerase N-terminal domain-containing protein</fullName>
    </submittedName>
</protein>
<evidence type="ECO:0000313" key="6">
    <source>
        <dbReference type="EMBL" id="QXJ26509.1"/>
    </source>
</evidence>
<evidence type="ECO:0000256" key="3">
    <source>
        <dbReference type="SAM" id="MobiDB-lite"/>
    </source>
</evidence>
<evidence type="ECO:0000256" key="2">
    <source>
        <dbReference type="ARBA" id="ARBA00023163"/>
    </source>
</evidence>
<evidence type="ECO:0000259" key="4">
    <source>
        <dbReference type="Pfam" id="PF11716"/>
    </source>
</evidence>
<proteinExistence type="predicted"/>
<feature type="domain" description="Putative zinc-finger" evidence="5">
    <location>
        <begin position="7"/>
        <end position="38"/>
    </location>
</feature>
<dbReference type="Proteomes" id="UP001049518">
    <property type="component" value="Chromosome"/>
</dbReference>
<evidence type="ECO:0000313" key="7">
    <source>
        <dbReference type="Proteomes" id="UP001049518"/>
    </source>
</evidence>
<dbReference type="Pfam" id="PF11716">
    <property type="entry name" value="MDMPI_N"/>
    <property type="match status" value="1"/>
</dbReference>
<dbReference type="InterPro" id="IPR024344">
    <property type="entry name" value="MDMPI_metal-binding"/>
</dbReference>
<name>A0ABX8R7T4_9ACTN</name>
<dbReference type="EMBL" id="CP059572">
    <property type="protein sequence ID" value="QXJ26509.1"/>
    <property type="molecule type" value="Genomic_DNA"/>
</dbReference>
<dbReference type="Pfam" id="PF13490">
    <property type="entry name" value="zf-HC2"/>
    <property type="match status" value="1"/>
</dbReference>
<reference evidence="6" key="1">
    <citation type="submission" date="2020-07" db="EMBL/GenBank/DDBJ databases">
        <authorList>
            <person name="Tarantini F.S."/>
            <person name="Hong K.W."/>
            <person name="Chan K.G."/>
        </authorList>
    </citation>
    <scope>NUCLEOTIDE SEQUENCE</scope>
    <source>
        <strain evidence="6">32-07</strain>
    </source>
</reference>
<keyword evidence="2" id="KW-0804">Transcription</keyword>
<gene>
    <name evidence="6" type="ORF">AGRA3207_002924</name>
</gene>
<dbReference type="InterPro" id="IPR034660">
    <property type="entry name" value="DinB/YfiT-like"/>
</dbReference>
<dbReference type="SUPFAM" id="SSF109854">
    <property type="entry name" value="DinB/YfiT-like putative metalloenzymes"/>
    <property type="match status" value="2"/>
</dbReference>
<dbReference type="GO" id="GO:0016853">
    <property type="term" value="F:isomerase activity"/>
    <property type="evidence" value="ECO:0007669"/>
    <property type="project" value="UniProtKB-KW"/>
</dbReference>
<dbReference type="InterPro" id="IPR041916">
    <property type="entry name" value="Anti_sigma_zinc_sf"/>
</dbReference>
<keyword evidence="6" id="KW-0413">Isomerase</keyword>
<accession>A0ABX8R7T4</accession>